<evidence type="ECO:0000313" key="2">
    <source>
        <dbReference type="EMBL" id="EGK57837.1"/>
    </source>
</evidence>
<dbReference type="InterPro" id="IPR014777">
    <property type="entry name" value="4pyrrole_Mease_sub1"/>
</dbReference>
<dbReference type="OrthoDB" id="9808939at2"/>
<sequence length="232" mass="26329">MAEYKLTVAGLGPGDAGLITRETWARIEAAEHIFLRTRIHPTVAALDAAGITYETYDDFYEDAEDFEELYEAITNDLMERVQANDVLYLVPGSPFVAERTVQLLRTRTMEKGQPIEILPAMSFLDPLFAALSLDPVNGLSIIDALNEDAVAAPPAQDLIITQLYSRELASDLKILLMEHFPDTQEVIYLHHLALPDQRVERIPLFELDWQDDIDHLTTLFIPYVPVFWENNE</sequence>
<comment type="caution">
    <text evidence="2">The sequence shown here is derived from an EMBL/GenBank/DDBJ whole genome shotgun (WGS) entry which is preliminary data.</text>
</comment>
<keyword evidence="2" id="KW-0489">Methyltransferase</keyword>
<dbReference type="AlphaFoldDB" id="F5RPD6"/>
<protein>
    <submittedName>
        <fullName evidence="2">Tetrapyrrole methylase/MazG family protein</fullName>
    </submittedName>
</protein>
<evidence type="ECO:0000259" key="1">
    <source>
        <dbReference type="Pfam" id="PF00590"/>
    </source>
</evidence>
<evidence type="ECO:0000313" key="3">
    <source>
        <dbReference type="Proteomes" id="UP000004067"/>
    </source>
</evidence>
<dbReference type="EMBL" id="AFHQ01000053">
    <property type="protein sequence ID" value="EGK57837.1"/>
    <property type="molecule type" value="Genomic_DNA"/>
</dbReference>
<dbReference type="HOGENOM" id="CLU_038356_1_1_9"/>
<dbReference type="InterPro" id="IPR035996">
    <property type="entry name" value="4pyrrol_Methylase_sf"/>
</dbReference>
<dbReference type="eggNOG" id="COG3956">
    <property type="taxonomic scope" value="Bacteria"/>
</dbReference>
<dbReference type="GO" id="GO:0008168">
    <property type="term" value="F:methyltransferase activity"/>
    <property type="evidence" value="ECO:0007669"/>
    <property type="project" value="UniProtKB-KW"/>
</dbReference>
<dbReference type="Proteomes" id="UP000004067">
    <property type="component" value="Unassembled WGS sequence"/>
</dbReference>
<feature type="domain" description="Tetrapyrrole methylase" evidence="1">
    <location>
        <begin position="5"/>
        <end position="207"/>
    </location>
</feature>
<keyword evidence="2" id="KW-0808">Transferase</keyword>
<dbReference type="PANTHER" id="PTHR10882:SF0">
    <property type="entry name" value="DIPHTHINE METHYL ESTER SYNTHASE"/>
    <property type="match status" value="1"/>
</dbReference>
<reference evidence="2 3" key="1">
    <citation type="submission" date="2011-04" db="EMBL/GenBank/DDBJ databases">
        <authorList>
            <person name="Muzny D."/>
            <person name="Qin X."/>
            <person name="Deng J."/>
            <person name="Jiang H."/>
            <person name="Liu Y."/>
            <person name="Qu J."/>
            <person name="Song X.-Z."/>
            <person name="Zhang L."/>
            <person name="Thornton R."/>
            <person name="Coyle M."/>
            <person name="Francisco L."/>
            <person name="Jackson L."/>
            <person name="Javaid M."/>
            <person name="Korchina V."/>
            <person name="Kovar C."/>
            <person name="Mata R."/>
            <person name="Mathew T."/>
            <person name="Ngo R."/>
            <person name="Nguyen L."/>
            <person name="Nguyen N."/>
            <person name="Okwuonu G."/>
            <person name="Ongeri F."/>
            <person name="Pham C."/>
            <person name="Simmons D."/>
            <person name="Wilczek-Boney K."/>
            <person name="Hale W."/>
            <person name="Jakkamsetti A."/>
            <person name="Pham P."/>
            <person name="Ruth R."/>
            <person name="San Lucas F."/>
            <person name="Warren J."/>
            <person name="Zhang J."/>
            <person name="Zhao Z."/>
            <person name="Zhou C."/>
            <person name="Zhu D."/>
            <person name="Lee S."/>
            <person name="Bess C."/>
            <person name="Blankenburg K."/>
            <person name="Forbes L."/>
            <person name="Fu Q."/>
            <person name="Gubbala S."/>
            <person name="Hirani K."/>
            <person name="Jayaseelan J.C."/>
            <person name="Lara F."/>
            <person name="Munidasa M."/>
            <person name="Palculict T."/>
            <person name="Patil S."/>
            <person name="Pu L.-L."/>
            <person name="Saada N."/>
            <person name="Tang L."/>
            <person name="Weissenberger G."/>
            <person name="Zhu Y."/>
            <person name="Hemphill L."/>
            <person name="Shang Y."/>
            <person name="Youmans B."/>
            <person name="Ayvaz T."/>
            <person name="Ross M."/>
            <person name="Santibanez J."/>
            <person name="Aqrawi P."/>
            <person name="Gross S."/>
            <person name="Joshi V."/>
            <person name="Fowler G."/>
            <person name="Nazareth L."/>
            <person name="Reid J."/>
            <person name="Worley K."/>
            <person name="Petrosino J."/>
            <person name="Highlander S."/>
            <person name="Gibbs R."/>
        </authorList>
    </citation>
    <scope>NUCLEOTIDE SEQUENCE [LARGE SCALE GENOMIC DNA]</scope>
    <source>
        <strain evidence="2 3">DSM 2778</strain>
    </source>
</reference>
<dbReference type="InterPro" id="IPR000878">
    <property type="entry name" value="4pyrrol_Mease"/>
</dbReference>
<dbReference type="InterPro" id="IPR035013">
    <property type="entry name" value="YabN_N"/>
</dbReference>
<dbReference type="CDD" id="cd11723">
    <property type="entry name" value="YabN_N_like"/>
    <property type="match status" value="1"/>
</dbReference>
<keyword evidence="3" id="KW-1185">Reference proteome</keyword>
<accession>F5RPD6</accession>
<organism evidence="2 3">
    <name type="scientific">Centipeda periodontii DSM 2778</name>
    <dbReference type="NCBI Taxonomy" id="888060"/>
    <lineage>
        <taxon>Bacteria</taxon>
        <taxon>Bacillati</taxon>
        <taxon>Bacillota</taxon>
        <taxon>Negativicutes</taxon>
        <taxon>Selenomonadales</taxon>
        <taxon>Selenomonadaceae</taxon>
        <taxon>Centipeda</taxon>
    </lineage>
</organism>
<dbReference type="Gene3D" id="3.40.1010.10">
    <property type="entry name" value="Cobalt-precorrin-4 Transmethylase, Domain 1"/>
    <property type="match status" value="1"/>
</dbReference>
<dbReference type="InterPro" id="IPR004551">
    <property type="entry name" value="Dphthn_synthase"/>
</dbReference>
<dbReference type="RefSeq" id="WP_006307203.1">
    <property type="nucleotide sequence ID" value="NZ_GL892076.1"/>
</dbReference>
<name>F5RPD6_9FIRM</name>
<dbReference type="Pfam" id="PF00590">
    <property type="entry name" value="TP_methylase"/>
    <property type="match status" value="1"/>
</dbReference>
<dbReference type="GO" id="GO:0032259">
    <property type="term" value="P:methylation"/>
    <property type="evidence" value="ECO:0007669"/>
    <property type="project" value="UniProtKB-KW"/>
</dbReference>
<dbReference type="SUPFAM" id="SSF53790">
    <property type="entry name" value="Tetrapyrrole methylase"/>
    <property type="match status" value="1"/>
</dbReference>
<proteinExistence type="predicted"/>
<gene>
    <name evidence="2" type="ORF">HMPREF9081_2122</name>
</gene>
<dbReference type="GO" id="GO:0017183">
    <property type="term" value="P:protein histidyl modification to diphthamide"/>
    <property type="evidence" value="ECO:0007669"/>
    <property type="project" value="InterPro"/>
</dbReference>
<dbReference type="PANTHER" id="PTHR10882">
    <property type="entry name" value="DIPHTHINE SYNTHASE"/>
    <property type="match status" value="1"/>
</dbReference>
<dbReference type="STRING" id="888060.HMPREF9081_2122"/>